<dbReference type="AlphaFoldDB" id="A0A669Q2D7"/>
<name>A0A669Q2D7_PHACC</name>
<evidence type="ECO:0000313" key="4">
    <source>
        <dbReference type="Proteomes" id="UP000472261"/>
    </source>
</evidence>
<comment type="similarity">
    <text evidence="1">Belongs to the CFAP97 family.</text>
</comment>
<reference evidence="3" key="1">
    <citation type="submission" date="2025-08" db="UniProtKB">
        <authorList>
            <consortium name="Ensembl"/>
        </authorList>
    </citation>
    <scope>IDENTIFICATION</scope>
</reference>
<dbReference type="Proteomes" id="UP000472261">
    <property type="component" value="Unplaced"/>
</dbReference>
<organism evidence="3 4">
    <name type="scientific">Phasianus colchicus</name>
    <name type="common">Common pheasant</name>
    <dbReference type="NCBI Taxonomy" id="9054"/>
    <lineage>
        <taxon>Eukaryota</taxon>
        <taxon>Metazoa</taxon>
        <taxon>Chordata</taxon>
        <taxon>Craniata</taxon>
        <taxon>Vertebrata</taxon>
        <taxon>Euteleostomi</taxon>
        <taxon>Archelosauria</taxon>
        <taxon>Archosauria</taxon>
        <taxon>Dinosauria</taxon>
        <taxon>Saurischia</taxon>
        <taxon>Theropoda</taxon>
        <taxon>Coelurosauria</taxon>
        <taxon>Aves</taxon>
        <taxon>Neognathae</taxon>
        <taxon>Galloanserae</taxon>
        <taxon>Galliformes</taxon>
        <taxon>Phasianidae</taxon>
        <taxon>Phasianinae</taxon>
        <taxon>Phasianus</taxon>
    </lineage>
</organism>
<dbReference type="PANTHER" id="PTHR33768">
    <property type="entry name" value="MIP11318P"/>
    <property type="match status" value="1"/>
</dbReference>
<dbReference type="InterPro" id="IPR029488">
    <property type="entry name" value="Hmw/CFAP97"/>
</dbReference>
<dbReference type="PANTHER" id="PTHR33768:SF5">
    <property type="entry name" value="SPERM AXONEMAL MAINTENANCE PROTEIN CFAP97D1"/>
    <property type="match status" value="1"/>
</dbReference>
<dbReference type="Pfam" id="PF13879">
    <property type="entry name" value="Hmw_CFAP97"/>
    <property type="match status" value="1"/>
</dbReference>
<evidence type="ECO:0000313" key="3">
    <source>
        <dbReference type="Ensembl" id="ENSPCLP00000012583.1"/>
    </source>
</evidence>
<proteinExistence type="inferred from homology"/>
<reference evidence="3" key="2">
    <citation type="submission" date="2025-09" db="UniProtKB">
        <authorList>
            <consortium name="Ensembl"/>
        </authorList>
    </citation>
    <scope>IDENTIFICATION</scope>
</reference>
<sequence length="122" mass="14447">QEHDHQKEHCKLSLAQEDQKRISQIERDNKKLIENLAAIQRGPARVDCWNECLHRRSKSDKQNRKIMTITVENHGLLKKLDNSKPTYDQKKFEMEWQRLRYVLIHQVPFPKSKEAGVDVAGF</sequence>
<dbReference type="Ensembl" id="ENSPCLT00000016712.1">
    <property type="protein sequence ID" value="ENSPCLP00000012583.1"/>
    <property type="gene ID" value="ENSPCLG00000010343.1"/>
</dbReference>
<keyword evidence="2" id="KW-0175">Coiled coil</keyword>
<accession>A0A669Q2D7</accession>
<dbReference type="InterPro" id="IPR038792">
    <property type="entry name" value="CFAP97D1/2"/>
</dbReference>
<protein>
    <recommendedName>
        <fullName evidence="5">CFAP97 domain containing 1</fullName>
    </recommendedName>
</protein>
<evidence type="ECO:0000256" key="1">
    <source>
        <dbReference type="ARBA" id="ARBA00008315"/>
    </source>
</evidence>
<dbReference type="GO" id="GO:0007288">
    <property type="term" value="P:sperm axoneme assembly"/>
    <property type="evidence" value="ECO:0007669"/>
    <property type="project" value="TreeGrafter"/>
</dbReference>
<evidence type="ECO:0008006" key="5">
    <source>
        <dbReference type="Google" id="ProtNLM"/>
    </source>
</evidence>
<evidence type="ECO:0000256" key="2">
    <source>
        <dbReference type="SAM" id="Coils"/>
    </source>
</evidence>
<feature type="coiled-coil region" evidence="2">
    <location>
        <begin position="15"/>
        <end position="42"/>
    </location>
</feature>
<keyword evidence="4" id="KW-1185">Reference proteome</keyword>